<sequence>VKEMTMTVLEAAEKATDPPKIEPKAKVFGPIKSSRLHFGRLKQTSAAHKDHFADIPAGVDFKTALQPSFWAHHVRDLRPLDTIEMFCEDGSWEALCRVMYVGEAEANLKKVYYVEHGATEEVSASEAYEVKWKGPGAQFCVVRKEDGKVIQDKLYPKDKAQAYLANYLKSMRV</sequence>
<dbReference type="EMBL" id="LAZR01016507">
    <property type="protein sequence ID" value="KKM04207.1"/>
    <property type="molecule type" value="Genomic_DNA"/>
</dbReference>
<protein>
    <submittedName>
        <fullName evidence="1">Uncharacterized protein</fullName>
    </submittedName>
</protein>
<name>A0A0F9HM00_9ZZZZ</name>
<evidence type="ECO:0000313" key="1">
    <source>
        <dbReference type="EMBL" id="KKM04207.1"/>
    </source>
</evidence>
<comment type="caution">
    <text evidence="1">The sequence shown here is derived from an EMBL/GenBank/DDBJ whole genome shotgun (WGS) entry which is preliminary data.</text>
</comment>
<accession>A0A0F9HM00</accession>
<organism evidence="1">
    <name type="scientific">marine sediment metagenome</name>
    <dbReference type="NCBI Taxonomy" id="412755"/>
    <lineage>
        <taxon>unclassified sequences</taxon>
        <taxon>metagenomes</taxon>
        <taxon>ecological metagenomes</taxon>
    </lineage>
</organism>
<feature type="non-terminal residue" evidence="1">
    <location>
        <position position="1"/>
    </location>
</feature>
<reference evidence="1" key="1">
    <citation type="journal article" date="2015" name="Nature">
        <title>Complex archaea that bridge the gap between prokaryotes and eukaryotes.</title>
        <authorList>
            <person name="Spang A."/>
            <person name="Saw J.H."/>
            <person name="Jorgensen S.L."/>
            <person name="Zaremba-Niedzwiedzka K."/>
            <person name="Martijn J."/>
            <person name="Lind A.E."/>
            <person name="van Eijk R."/>
            <person name="Schleper C."/>
            <person name="Guy L."/>
            <person name="Ettema T.J."/>
        </authorList>
    </citation>
    <scope>NUCLEOTIDE SEQUENCE</scope>
</reference>
<proteinExistence type="predicted"/>
<dbReference type="AlphaFoldDB" id="A0A0F9HM00"/>
<gene>
    <name evidence="1" type="ORF">LCGC14_1766540</name>
</gene>